<reference evidence="3 4" key="1">
    <citation type="submission" date="2019-06" db="EMBL/GenBank/DDBJ databases">
        <title>Draft genome sequence of the filamentous fungus Phialemoniopsis curvata isolated from diesel fuel.</title>
        <authorList>
            <person name="Varaljay V.A."/>
            <person name="Lyon W.J."/>
            <person name="Crouch A.L."/>
            <person name="Drake C.E."/>
            <person name="Hollomon J.M."/>
            <person name="Nadeau L.J."/>
            <person name="Nunn H.S."/>
            <person name="Stevenson B.S."/>
            <person name="Bojanowski C.L."/>
            <person name="Crookes-Goodson W.J."/>
        </authorList>
    </citation>
    <scope>NUCLEOTIDE SEQUENCE [LARGE SCALE GENOMIC DNA]</scope>
    <source>
        <strain evidence="3 4">D216</strain>
    </source>
</reference>
<organism evidence="3 4">
    <name type="scientific">Thyridium curvatum</name>
    <dbReference type="NCBI Taxonomy" id="1093900"/>
    <lineage>
        <taxon>Eukaryota</taxon>
        <taxon>Fungi</taxon>
        <taxon>Dikarya</taxon>
        <taxon>Ascomycota</taxon>
        <taxon>Pezizomycotina</taxon>
        <taxon>Sordariomycetes</taxon>
        <taxon>Sordariomycetidae</taxon>
        <taxon>Thyridiales</taxon>
        <taxon>Thyridiaceae</taxon>
        <taxon>Thyridium</taxon>
    </lineage>
</organism>
<proteinExistence type="predicted"/>
<feature type="domain" description="Glyoxalase/fosfomycin resistance/dioxygenase" evidence="2">
    <location>
        <begin position="8"/>
        <end position="133"/>
    </location>
</feature>
<dbReference type="Pfam" id="PF00903">
    <property type="entry name" value="Glyoxalase"/>
    <property type="match status" value="1"/>
</dbReference>
<evidence type="ECO:0000259" key="2">
    <source>
        <dbReference type="Pfam" id="PF00903"/>
    </source>
</evidence>
<dbReference type="InterPro" id="IPR052164">
    <property type="entry name" value="Anthracycline_SecMetBiosynth"/>
</dbReference>
<feature type="chain" id="PRO_5021313948" description="Glyoxalase/fosfomycin resistance/dioxygenase domain-containing protein" evidence="1">
    <location>
        <begin position="19"/>
        <end position="140"/>
    </location>
</feature>
<dbReference type="AlphaFoldDB" id="A0A507BGF4"/>
<evidence type="ECO:0000256" key="1">
    <source>
        <dbReference type="SAM" id="SignalP"/>
    </source>
</evidence>
<protein>
    <recommendedName>
        <fullName evidence="2">Glyoxalase/fosfomycin resistance/dioxygenase domain-containing protein</fullName>
    </recommendedName>
</protein>
<dbReference type="Gene3D" id="3.10.180.10">
    <property type="entry name" value="2,3-Dihydroxybiphenyl 1,2-Dioxygenase, domain 1"/>
    <property type="match status" value="1"/>
</dbReference>
<dbReference type="Proteomes" id="UP000319257">
    <property type="component" value="Unassembled WGS sequence"/>
</dbReference>
<evidence type="ECO:0000313" key="4">
    <source>
        <dbReference type="Proteomes" id="UP000319257"/>
    </source>
</evidence>
<gene>
    <name evidence="3" type="ORF">E0L32_000122</name>
</gene>
<dbReference type="InterPro" id="IPR004360">
    <property type="entry name" value="Glyas_Fos-R_dOase_dom"/>
</dbReference>
<dbReference type="PANTHER" id="PTHR33993">
    <property type="entry name" value="GLYOXALASE-RELATED"/>
    <property type="match status" value="1"/>
</dbReference>
<dbReference type="SUPFAM" id="SSF54593">
    <property type="entry name" value="Glyoxalase/Bleomycin resistance protein/Dihydroxybiphenyl dioxygenase"/>
    <property type="match status" value="1"/>
</dbReference>
<comment type="caution">
    <text evidence="3">The sequence shown here is derived from an EMBL/GenBank/DDBJ whole genome shotgun (WGS) entry which is preliminary data.</text>
</comment>
<feature type="signal peptide" evidence="1">
    <location>
        <begin position="1"/>
        <end position="18"/>
    </location>
</feature>
<sequence length="140" mass="14662">MTGQIIFLSVPVLDVARAAAFYATVLSWETTTDASSSTPAAPNGVLSTHPFQKGMLRGAFLRVADPAGLVDVAGASSDSSKTRLVPICTFAVDSVAEALRRVEAAGGRVHIPRTDLGEGRGAFARFVDSEGNLQAIWSKN</sequence>
<keyword evidence="4" id="KW-1185">Reference proteome</keyword>
<accession>A0A507BGF4</accession>
<dbReference type="PANTHER" id="PTHR33993:SF2">
    <property type="entry name" value="VOC DOMAIN-CONTAINING PROTEIN"/>
    <property type="match status" value="1"/>
</dbReference>
<evidence type="ECO:0000313" key="3">
    <source>
        <dbReference type="EMBL" id="TPX15788.1"/>
    </source>
</evidence>
<dbReference type="GeneID" id="41967569"/>
<dbReference type="RefSeq" id="XP_030997499.1">
    <property type="nucleotide sequence ID" value="XM_031134979.1"/>
</dbReference>
<dbReference type="InParanoid" id="A0A507BGF4"/>
<keyword evidence="1" id="KW-0732">Signal</keyword>
<dbReference type="OrthoDB" id="447346at2759"/>
<name>A0A507BGF4_9PEZI</name>
<dbReference type="InterPro" id="IPR029068">
    <property type="entry name" value="Glyas_Bleomycin-R_OHBP_Dase"/>
</dbReference>
<dbReference type="EMBL" id="SKBQ01000001">
    <property type="protein sequence ID" value="TPX15788.1"/>
    <property type="molecule type" value="Genomic_DNA"/>
</dbReference>